<feature type="region of interest" description="Disordered" evidence="1">
    <location>
        <begin position="1"/>
        <end position="23"/>
    </location>
</feature>
<feature type="transmembrane region" description="Helical" evidence="2">
    <location>
        <begin position="54"/>
        <end position="73"/>
    </location>
</feature>
<organism evidence="3 4">
    <name type="scientific">Basidiobolus meristosporus CBS 931.73</name>
    <dbReference type="NCBI Taxonomy" id="1314790"/>
    <lineage>
        <taxon>Eukaryota</taxon>
        <taxon>Fungi</taxon>
        <taxon>Fungi incertae sedis</taxon>
        <taxon>Zoopagomycota</taxon>
        <taxon>Entomophthoromycotina</taxon>
        <taxon>Basidiobolomycetes</taxon>
        <taxon>Basidiobolales</taxon>
        <taxon>Basidiobolaceae</taxon>
        <taxon>Basidiobolus</taxon>
    </lineage>
</organism>
<protein>
    <submittedName>
        <fullName evidence="3">Uncharacterized protein</fullName>
    </submittedName>
</protein>
<dbReference type="InParanoid" id="A0A1Y1Y2V2"/>
<accession>A0A1Y1Y2V2</accession>
<dbReference type="EMBL" id="MCFE01000284">
    <property type="protein sequence ID" value="ORX92309.1"/>
    <property type="molecule type" value="Genomic_DNA"/>
</dbReference>
<evidence type="ECO:0000313" key="3">
    <source>
        <dbReference type="EMBL" id="ORX92309.1"/>
    </source>
</evidence>
<feature type="transmembrane region" description="Helical" evidence="2">
    <location>
        <begin position="85"/>
        <end position="108"/>
    </location>
</feature>
<evidence type="ECO:0000313" key="4">
    <source>
        <dbReference type="Proteomes" id="UP000193498"/>
    </source>
</evidence>
<feature type="transmembrane region" description="Helical" evidence="2">
    <location>
        <begin position="189"/>
        <end position="211"/>
    </location>
</feature>
<evidence type="ECO:0000256" key="2">
    <source>
        <dbReference type="SAM" id="Phobius"/>
    </source>
</evidence>
<feature type="transmembrane region" description="Helical" evidence="2">
    <location>
        <begin position="148"/>
        <end position="169"/>
    </location>
</feature>
<keyword evidence="4" id="KW-1185">Reference proteome</keyword>
<reference evidence="3 4" key="1">
    <citation type="submission" date="2016-07" db="EMBL/GenBank/DDBJ databases">
        <title>Pervasive Adenine N6-methylation of Active Genes in Fungi.</title>
        <authorList>
            <consortium name="DOE Joint Genome Institute"/>
            <person name="Mondo S.J."/>
            <person name="Dannebaum R.O."/>
            <person name="Kuo R.C."/>
            <person name="Labutti K."/>
            <person name="Haridas S."/>
            <person name="Kuo A."/>
            <person name="Salamov A."/>
            <person name="Ahrendt S.R."/>
            <person name="Lipzen A."/>
            <person name="Sullivan W."/>
            <person name="Andreopoulos W.B."/>
            <person name="Clum A."/>
            <person name="Lindquist E."/>
            <person name="Daum C."/>
            <person name="Ramamoorthy G.K."/>
            <person name="Gryganskyi A."/>
            <person name="Culley D."/>
            <person name="Magnuson J.K."/>
            <person name="James T.Y."/>
            <person name="O'Malley M.A."/>
            <person name="Stajich J.E."/>
            <person name="Spatafora J.W."/>
            <person name="Visel A."/>
            <person name="Grigoriev I.V."/>
        </authorList>
    </citation>
    <scope>NUCLEOTIDE SEQUENCE [LARGE SCALE GENOMIC DNA]</scope>
    <source>
        <strain evidence="3 4">CBS 931.73</strain>
    </source>
</reference>
<evidence type="ECO:0000256" key="1">
    <source>
        <dbReference type="SAM" id="MobiDB-lite"/>
    </source>
</evidence>
<dbReference type="Proteomes" id="UP000193498">
    <property type="component" value="Unassembled WGS sequence"/>
</dbReference>
<dbReference type="AlphaFoldDB" id="A0A1Y1Y2V2"/>
<feature type="compositionally biased region" description="Basic and acidic residues" evidence="1">
    <location>
        <begin position="1"/>
        <end position="14"/>
    </location>
</feature>
<proteinExistence type="predicted"/>
<gene>
    <name evidence="3" type="ORF">K493DRAFT_44530</name>
</gene>
<comment type="caution">
    <text evidence="3">The sequence shown here is derived from an EMBL/GenBank/DDBJ whole genome shotgun (WGS) entry which is preliminary data.</text>
</comment>
<name>A0A1Y1Y2V2_9FUNG</name>
<keyword evidence="2" id="KW-0472">Membrane</keyword>
<sequence length="218" mass="25353">MVSEPKHTTSEKPRPLHVSIPPRPKRPHYVSFVSPEFLSPQLERKRKILYRTPLLLLRILTISLSSVILHQVHQLLPKIQNKGELYALLSIGIVSIVANSVCILNWVWTQVRCQSRQMLLESPAVDLEQTEESPLVYHMTRRRSRKWLLFYFHLIICVAWSCVGIKLLGTNWRCPISTHSLDPQCKTPWMLIHLSFGSTLSWLLGLVLIWMDLQRCVF</sequence>
<keyword evidence="2" id="KW-0812">Transmembrane</keyword>
<keyword evidence="2" id="KW-1133">Transmembrane helix</keyword>